<protein>
    <submittedName>
        <fullName evidence="2">Uncharacterized protein</fullName>
    </submittedName>
</protein>
<evidence type="ECO:0000256" key="1">
    <source>
        <dbReference type="SAM" id="MobiDB-lite"/>
    </source>
</evidence>
<proteinExistence type="predicted"/>
<sequence length="229" mass="26070">MSQIRKISVPIRMGSKAFKVNYEYTYDNFELSGSQLLSIVMKKLHPKTPNTDLLIKTYSIYENVLGVERPVQKSENILNLLINQESLNSNVSFVIRKKAKMVKSTVKPNAKKCFKKLHSQKNLGQEVSIKKEEPIKNVYLKQILQNEIILNEQIGKLDTFDQIINNQGQDGESNSKSSFFRSIYSKLKKSHKHRSNLNQSKCYLIDSTGELSSSSSSPNTSSSKLDTLF</sequence>
<reference evidence="2" key="1">
    <citation type="submission" date="2021-02" db="EMBL/GenBank/DDBJ databases">
        <authorList>
            <person name="Nowell W R."/>
        </authorList>
    </citation>
    <scope>NUCLEOTIDE SEQUENCE</scope>
    <source>
        <strain evidence="2">Ploen Becks lab</strain>
    </source>
</reference>
<gene>
    <name evidence="2" type="ORF">OXX778_LOCUS21826</name>
</gene>
<comment type="caution">
    <text evidence="2">The sequence shown here is derived from an EMBL/GenBank/DDBJ whole genome shotgun (WGS) entry which is preliminary data.</text>
</comment>
<dbReference type="EMBL" id="CAJNOC010008451">
    <property type="protein sequence ID" value="CAF1115801.1"/>
    <property type="molecule type" value="Genomic_DNA"/>
</dbReference>
<evidence type="ECO:0000313" key="2">
    <source>
        <dbReference type="EMBL" id="CAF1115801.1"/>
    </source>
</evidence>
<accession>A0A814Q5M8</accession>
<name>A0A814Q5M8_9BILA</name>
<dbReference type="OrthoDB" id="10163158at2759"/>
<dbReference type="AlphaFoldDB" id="A0A814Q5M8"/>
<feature type="region of interest" description="Disordered" evidence="1">
    <location>
        <begin position="209"/>
        <end position="229"/>
    </location>
</feature>
<keyword evidence="3" id="KW-1185">Reference proteome</keyword>
<evidence type="ECO:0000313" key="3">
    <source>
        <dbReference type="Proteomes" id="UP000663879"/>
    </source>
</evidence>
<feature type="compositionally biased region" description="Low complexity" evidence="1">
    <location>
        <begin position="212"/>
        <end position="223"/>
    </location>
</feature>
<dbReference type="Proteomes" id="UP000663879">
    <property type="component" value="Unassembled WGS sequence"/>
</dbReference>
<organism evidence="2 3">
    <name type="scientific">Brachionus calyciflorus</name>
    <dbReference type="NCBI Taxonomy" id="104777"/>
    <lineage>
        <taxon>Eukaryota</taxon>
        <taxon>Metazoa</taxon>
        <taxon>Spiralia</taxon>
        <taxon>Gnathifera</taxon>
        <taxon>Rotifera</taxon>
        <taxon>Eurotatoria</taxon>
        <taxon>Monogononta</taxon>
        <taxon>Pseudotrocha</taxon>
        <taxon>Ploima</taxon>
        <taxon>Brachionidae</taxon>
        <taxon>Brachionus</taxon>
    </lineage>
</organism>